<dbReference type="Proteomes" id="UP000516046">
    <property type="component" value="Chromosome"/>
</dbReference>
<evidence type="ECO:0000256" key="1">
    <source>
        <dbReference type="ARBA" id="ARBA00004196"/>
    </source>
</evidence>
<evidence type="ECO:0000256" key="5">
    <source>
        <dbReference type="SAM" id="SignalP"/>
    </source>
</evidence>
<protein>
    <submittedName>
        <fullName evidence="7">Peptide ABC transporter substrate-binding protein</fullName>
    </submittedName>
</protein>
<dbReference type="GO" id="GO:0043190">
    <property type="term" value="C:ATP-binding cassette (ABC) transporter complex"/>
    <property type="evidence" value="ECO:0007669"/>
    <property type="project" value="InterPro"/>
</dbReference>
<dbReference type="Gene3D" id="3.10.105.10">
    <property type="entry name" value="Dipeptide-binding Protein, Domain 3"/>
    <property type="match status" value="1"/>
</dbReference>
<evidence type="ECO:0000256" key="4">
    <source>
        <dbReference type="ARBA" id="ARBA00022729"/>
    </source>
</evidence>
<reference evidence="7 8" key="1">
    <citation type="submission" date="2020-08" db="EMBL/GenBank/DDBJ databases">
        <authorList>
            <person name="Ren C."/>
            <person name="Gu Y."/>
            <person name="Xu Y."/>
        </authorList>
    </citation>
    <scope>NUCLEOTIDE SEQUENCE [LARGE SCALE GENOMIC DNA]</scope>
    <source>
        <strain evidence="7 8">LBM18003</strain>
    </source>
</reference>
<sequence>MKIRITAAFLAAAVAACTLTACGEKTSSKPVSSVPQSSSAASSKAASSAVSSQPADRMMAVGAAVNVSIGPEPASLDPARSTGADTDAYAAAAFEGLYKVDANGNVVLGQAAKAECSSDKKIWTFTLRDDAQWSDGTPVTAENFVYAWQRAVALDDAQQKYLFAYLKNGTAILNGTQIDAKTLGVTAKNSKTLVVTLTAACNILPQLLVQPIFMPLREDVVSKNKDWSRSPDTFICNGPMKLTQWNIKSNIMFERSETYYNKDAVTASGLNCSLAEDDEARLSAYDNNECEFTFPLPVKYFARIRERGDLNAVNTNTTACLQFNTNVNGLSDAQVRKALSLAVDRDALAAAVTGMRFTAASAFVPAGYSDAGGKNDFRTVGGTYYSTAAADYVANVTSAKLLLEHAGYADGKNFPELTITVPISTLASTIANAVADMWKKNLGINCKVEQQPYSAYLDSCKNGKVQVAVSELTAEFADPAAVLENFTVGSSQNITGWADKTFTEQMDKSRQCAAGTADRYKALHAAEKRLVEEAPAAALFYMPTMSLRDPKLNGVFTAKNGISYFAYANKFNG</sequence>
<dbReference type="PROSITE" id="PS51257">
    <property type="entry name" value="PROKAR_LIPOPROTEIN"/>
    <property type="match status" value="1"/>
</dbReference>
<dbReference type="SUPFAM" id="SSF53850">
    <property type="entry name" value="Periplasmic binding protein-like II"/>
    <property type="match status" value="1"/>
</dbReference>
<evidence type="ECO:0000256" key="2">
    <source>
        <dbReference type="ARBA" id="ARBA00005695"/>
    </source>
</evidence>
<evidence type="ECO:0000256" key="3">
    <source>
        <dbReference type="ARBA" id="ARBA00022448"/>
    </source>
</evidence>
<dbReference type="Gene3D" id="3.90.76.10">
    <property type="entry name" value="Dipeptide-binding Protein, Domain 1"/>
    <property type="match status" value="1"/>
</dbReference>
<organism evidence="7 8">
    <name type="scientific">Caproicibacterium amylolyticum</name>
    <dbReference type="NCBI Taxonomy" id="2766537"/>
    <lineage>
        <taxon>Bacteria</taxon>
        <taxon>Bacillati</taxon>
        <taxon>Bacillota</taxon>
        <taxon>Clostridia</taxon>
        <taxon>Eubacteriales</taxon>
        <taxon>Oscillospiraceae</taxon>
        <taxon>Caproicibacterium</taxon>
    </lineage>
</organism>
<dbReference type="CDD" id="cd08504">
    <property type="entry name" value="PBP2_OppA"/>
    <property type="match status" value="1"/>
</dbReference>
<feature type="domain" description="Solute-binding protein family 5" evidence="6">
    <location>
        <begin position="110"/>
        <end position="490"/>
    </location>
</feature>
<dbReference type="InterPro" id="IPR039424">
    <property type="entry name" value="SBP_5"/>
</dbReference>
<name>A0A7G9WHU5_9FIRM</name>
<keyword evidence="8" id="KW-1185">Reference proteome</keyword>
<dbReference type="KEGG" id="caml:H6X83_00900"/>
<keyword evidence="3" id="KW-0813">Transport</keyword>
<accession>A0A7G9WHU5</accession>
<dbReference type="GO" id="GO:0015833">
    <property type="term" value="P:peptide transport"/>
    <property type="evidence" value="ECO:0007669"/>
    <property type="project" value="TreeGrafter"/>
</dbReference>
<dbReference type="InterPro" id="IPR030678">
    <property type="entry name" value="Peptide/Ni-bd"/>
</dbReference>
<dbReference type="RefSeq" id="WP_212507323.1">
    <property type="nucleotide sequence ID" value="NZ_CP060696.1"/>
</dbReference>
<dbReference type="AlphaFoldDB" id="A0A7G9WHU5"/>
<evidence type="ECO:0000313" key="7">
    <source>
        <dbReference type="EMBL" id="QNO18257.1"/>
    </source>
</evidence>
<keyword evidence="4 5" id="KW-0732">Signal</keyword>
<dbReference type="GO" id="GO:0030313">
    <property type="term" value="C:cell envelope"/>
    <property type="evidence" value="ECO:0007669"/>
    <property type="project" value="UniProtKB-SubCell"/>
</dbReference>
<dbReference type="EMBL" id="CP060696">
    <property type="protein sequence ID" value="QNO18257.1"/>
    <property type="molecule type" value="Genomic_DNA"/>
</dbReference>
<evidence type="ECO:0000313" key="8">
    <source>
        <dbReference type="Proteomes" id="UP000516046"/>
    </source>
</evidence>
<dbReference type="FunFam" id="3.90.76.10:FF:000001">
    <property type="entry name" value="Oligopeptide ABC transporter substrate-binding protein"/>
    <property type="match status" value="1"/>
</dbReference>
<evidence type="ECO:0000259" key="6">
    <source>
        <dbReference type="Pfam" id="PF00496"/>
    </source>
</evidence>
<feature type="signal peptide" evidence="5">
    <location>
        <begin position="1"/>
        <end position="21"/>
    </location>
</feature>
<gene>
    <name evidence="7" type="ORF">H6X83_00900</name>
</gene>
<comment type="similarity">
    <text evidence="2">Belongs to the bacterial solute-binding protein 5 family.</text>
</comment>
<dbReference type="Gene3D" id="3.40.190.10">
    <property type="entry name" value="Periplasmic binding protein-like II"/>
    <property type="match status" value="1"/>
</dbReference>
<feature type="chain" id="PRO_5039721054" evidence="5">
    <location>
        <begin position="22"/>
        <end position="573"/>
    </location>
</feature>
<dbReference type="GO" id="GO:1904680">
    <property type="term" value="F:peptide transmembrane transporter activity"/>
    <property type="evidence" value="ECO:0007669"/>
    <property type="project" value="TreeGrafter"/>
</dbReference>
<dbReference type="PIRSF" id="PIRSF002741">
    <property type="entry name" value="MppA"/>
    <property type="match status" value="1"/>
</dbReference>
<dbReference type="GO" id="GO:0042597">
    <property type="term" value="C:periplasmic space"/>
    <property type="evidence" value="ECO:0007669"/>
    <property type="project" value="UniProtKB-ARBA"/>
</dbReference>
<proteinExistence type="inferred from homology"/>
<dbReference type="PANTHER" id="PTHR30290:SF10">
    <property type="entry name" value="PERIPLASMIC OLIGOPEPTIDE-BINDING PROTEIN-RELATED"/>
    <property type="match status" value="1"/>
</dbReference>
<dbReference type="PANTHER" id="PTHR30290">
    <property type="entry name" value="PERIPLASMIC BINDING COMPONENT OF ABC TRANSPORTER"/>
    <property type="match status" value="1"/>
</dbReference>
<dbReference type="Pfam" id="PF00496">
    <property type="entry name" value="SBP_bac_5"/>
    <property type="match status" value="1"/>
</dbReference>
<dbReference type="InterPro" id="IPR000914">
    <property type="entry name" value="SBP_5_dom"/>
</dbReference>
<comment type="subcellular location">
    <subcellularLocation>
        <location evidence="1">Cell envelope</location>
    </subcellularLocation>
</comment>